<sequence>MFPYSGHRCERLRLTGEGMFPSDRHRREDVLLKQAHERTCDEGDFAHNMHVLVRLTLHTGAVFVTAP</sequence>
<evidence type="ECO:0000313" key="2">
    <source>
        <dbReference type="Proteomes" id="UP000234681"/>
    </source>
</evidence>
<reference evidence="2" key="1">
    <citation type="submission" date="2005-09" db="EMBL/GenBank/DDBJ databases">
        <authorList>
            <person name="Mural R.J."/>
            <person name="Li P.W."/>
            <person name="Adams M.D."/>
            <person name="Amanatides P.G."/>
            <person name="Baden-Tillson H."/>
            <person name="Barnstead M."/>
            <person name="Chin S.H."/>
            <person name="Dew I."/>
            <person name="Evans C.A."/>
            <person name="Ferriera S."/>
            <person name="Flanigan M."/>
            <person name="Fosler C."/>
            <person name="Glodek A."/>
            <person name="Gu Z."/>
            <person name="Holt R.A."/>
            <person name="Jennings D."/>
            <person name="Kraft C.L."/>
            <person name="Lu F."/>
            <person name="Nguyen T."/>
            <person name="Nusskern D.R."/>
            <person name="Pfannkoch C.M."/>
            <person name="Sitter C."/>
            <person name="Sutton G.G."/>
            <person name="Venter J.C."/>
            <person name="Wang Z."/>
            <person name="Woodage T."/>
            <person name="Zheng X.H."/>
            <person name="Zhong F."/>
        </authorList>
    </citation>
    <scope>NUCLEOTIDE SEQUENCE [LARGE SCALE GENOMIC DNA]</scope>
    <source>
        <strain>BN</strain>
        <strain evidence="2">Sprague-Dawley</strain>
    </source>
</reference>
<dbReference type="Proteomes" id="UP000234681">
    <property type="component" value="Chromosome 20"/>
</dbReference>
<proteinExistence type="predicted"/>
<organism evidence="1 2">
    <name type="scientific">Rattus norvegicus</name>
    <name type="common">Rat</name>
    <dbReference type="NCBI Taxonomy" id="10116"/>
    <lineage>
        <taxon>Eukaryota</taxon>
        <taxon>Metazoa</taxon>
        <taxon>Chordata</taxon>
        <taxon>Craniata</taxon>
        <taxon>Vertebrata</taxon>
        <taxon>Euteleostomi</taxon>
        <taxon>Mammalia</taxon>
        <taxon>Eutheria</taxon>
        <taxon>Euarchontoglires</taxon>
        <taxon>Glires</taxon>
        <taxon>Rodentia</taxon>
        <taxon>Myomorpha</taxon>
        <taxon>Muroidea</taxon>
        <taxon>Muridae</taxon>
        <taxon>Murinae</taxon>
        <taxon>Rattus</taxon>
    </lineage>
</organism>
<evidence type="ECO:0000313" key="1">
    <source>
        <dbReference type="EMBL" id="EDL82736.1"/>
    </source>
</evidence>
<dbReference type="AlphaFoldDB" id="A6KUB1"/>
<dbReference type="EMBL" id="CH474163">
    <property type="protein sequence ID" value="EDL82736.1"/>
    <property type="molecule type" value="Genomic_DNA"/>
</dbReference>
<gene>
    <name evidence="1" type="ORF">rCG_65859</name>
</gene>
<accession>A6KUB1</accession>
<protein>
    <submittedName>
        <fullName evidence="1">RCG65859</fullName>
    </submittedName>
</protein>
<name>A6KUB1_RAT</name>